<comment type="similarity">
    <text evidence="1 7">Belongs to the peptidase S11 family.</text>
</comment>
<protein>
    <submittedName>
        <fullName evidence="11">D-alanyl-D-alanine carboxypeptidase</fullName>
    </submittedName>
</protein>
<keyword evidence="3" id="KW-0378">Hydrolase</keyword>
<keyword evidence="6" id="KW-0961">Cell wall biogenesis/degradation</keyword>
<evidence type="ECO:0000256" key="7">
    <source>
        <dbReference type="RuleBase" id="RU004016"/>
    </source>
</evidence>
<dbReference type="PRINTS" id="PR00725">
    <property type="entry name" value="DADACBPTASE1"/>
</dbReference>
<dbReference type="Proteomes" id="UP001432060">
    <property type="component" value="Chromosome"/>
</dbReference>
<evidence type="ECO:0000256" key="6">
    <source>
        <dbReference type="ARBA" id="ARBA00023316"/>
    </source>
</evidence>
<dbReference type="Pfam" id="PF00768">
    <property type="entry name" value="Peptidase_S11"/>
    <property type="match status" value="1"/>
</dbReference>
<dbReference type="RefSeq" id="WP_329402943.1">
    <property type="nucleotide sequence ID" value="NZ_CP109019.1"/>
</dbReference>
<evidence type="ECO:0000256" key="1">
    <source>
        <dbReference type="ARBA" id="ARBA00007164"/>
    </source>
</evidence>
<dbReference type="InterPro" id="IPR018044">
    <property type="entry name" value="Peptidase_S11"/>
</dbReference>
<accession>A0ABZ1XSH1</accession>
<evidence type="ECO:0000256" key="3">
    <source>
        <dbReference type="ARBA" id="ARBA00022801"/>
    </source>
</evidence>
<feature type="domain" description="Peptidase S11 D-alanyl-D-alanine carboxypeptidase A N-terminal" evidence="10">
    <location>
        <begin position="197"/>
        <end position="401"/>
    </location>
</feature>
<evidence type="ECO:0000256" key="5">
    <source>
        <dbReference type="ARBA" id="ARBA00022984"/>
    </source>
</evidence>
<gene>
    <name evidence="11" type="ORF">OG515_32195</name>
</gene>
<dbReference type="SUPFAM" id="SSF56601">
    <property type="entry name" value="beta-lactamase/transpeptidase-like"/>
    <property type="match status" value="1"/>
</dbReference>
<dbReference type="GO" id="GO:0004180">
    <property type="term" value="F:carboxypeptidase activity"/>
    <property type="evidence" value="ECO:0007669"/>
    <property type="project" value="UniProtKB-KW"/>
</dbReference>
<dbReference type="InterPro" id="IPR001967">
    <property type="entry name" value="Peptidase_S11_N"/>
</dbReference>
<name>A0ABZ1XSH1_9ACTN</name>
<feature type="transmembrane region" description="Helical" evidence="9">
    <location>
        <begin position="130"/>
        <end position="148"/>
    </location>
</feature>
<keyword evidence="2" id="KW-0732">Signal</keyword>
<evidence type="ECO:0000256" key="4">
    <source>
        <dbReference type="ARBA" id="ARBA00022960"/>
    </source>
</evidence>
<proteinExistence type="inferred from homology"/>
<keyword evidence="11" id="KW-0121">Carboxypeptidase</keyword>
<keyword evidence="9" id="KW-0472">Membrane</keyword>
<dbReference type="InterPro" id="IPR012338">
    <property type="entry name" value="Beta-lactam/transpept-like"/>
</dbReference>
<evidence type="ECO:0000313" key="12">
    <source>
        <dbReference type="Proteomes" id="UP001432060"/>
    </source>
</evidence>
<organism evidence="11 12">
    <name type="scientific">Streptomyces melanogenes</name>
    <dbReference type="NCBI Taxonomy" id="67326"/>
    <lineage>
        <taxon>Bacteria</taxon>
        <taxon>Bacillati</taxon>
        <taxon>Actinomycetota</taxon>
        <taxon>Actinomycetes</taxon>
        <taxon>Kitasatosporales</taxon>
        <taxon>Streptomycetaceae</taxon>
        <taxon>Streptomyces</taxon>
    </lineage>
</organism>
<evidence type="ECO:0000256" key="8">
    <source>
        <dbReference type="SAM" id="MobiDB-lite"/>
    </source>
</evidence>
<reference evidence="11" key="1">
    <citation type="submission" date="2022-10" db="EMBL/GenBank/DDBJ databases">
        <title>The complete genomes of actinobacterial strains from the NBC collection.</title>
        <authorList>
            <person name="Joergensen T.S."/>
            <person name="Alvarez Arevalo M."/>
            <person name="Sterndorff E.B."/>
            <person name="Faurdal D."/>
            <person name="Vuksanovic O."/>
            <person name="Mourched A.-S."/>
            <person name="Charusanti P."/>
            <person name="Shaw S."/>
            <person name="Blin K."/>
            <person name="Weber T."/>
        </authorList>
    </citation>
    <scope>NUCLEOTIDE SEQUENCE</scope>
    <source>
        <strain evidence="11">NBC_00668</strain>
    </source>
</reference>
<dbReference type="PANTHER" id="PTHR21581:SF33">
    <property type="entry name" value="D-ALANYL-D-ALANINE CARBOXYPEPTIDASE DACB"/>
    <property type="match status" value="1"/>
</dbReference>
<keyword evidence="11" id="KW-0645">Protease</keyword>
<dbReference type="PANTHER" id="PTHR21581">
    <property type="entry name" value="D-ALANYL-D-ALANINE CARBOXYPEPTIDASE"/>
    <property type="match status" value="1"/>
</dbReference>
<evidence type="ECO:0000259" key="10">
    <source>
        <dbReference type="Pfam" id="PF00768"/>
    </source>
</evidence>
<keyword evidence="4" id="KW-0133">Cell shape</keyword>
<keyword evidence="9" id="KW-0812">Transmembrane</keyword>
<keyword evidence="9" id="KW-1133">Transmembrane helix</keyword>
<evidence type="ECO:0000313" key="11">
    <source>
        <dbReference type="EMBL" id="WUT86530.1"/>
    </source>
</evidence>
<dbReference type="EMBL" id="CP109019">
    <property type="protein sequence ID" value="WUT86530.1"/>
    <property type="molecule type" value="Genomic_DNA"/>
</dbReference>
<evidence type="ECO:0000256" key="9">
    <source>
        <dbReference type="SAM" id="Phobius"/>
    </source>
</evidence>
<keyword evidence="5" id="KW-0573">Peptidoglycan synthesis</keyword>
<dbReference type="Gene3D" id="3.40.710.10">
    <property type="entry name" value="DD-peptidase/beta-lactamase superfamily"/>
    <property type="match status" value="1"/>
</dbReference>
<keyword evidence="12" id="KW-1185">Reference proteome</keyword>
<feature type="region of interest" description="Disordered" evidence="8">
    <location>
        <begin position="1"/>
        <end position="102"/>
    </location>
</feature>
<sequence length="535" mass="55755">MADQSPDEGSKQKIDAEATSAEADEPTGSGSSGDTPDTPAPAPAPESDSERTSEFVALKPVDLPALKPPRPATAGPALGARTKDEAAEPTAPVSEDPAPALPPLDLLAELTNTPEPPETPARTLTRRFKIWVPIVLLLALVFVIVQAVRPLPTPSLKLGADTSSYTFDGRFNLPWPAKGQGAVQVQGSGSLGTFGEQKPVPTASVAKVMTAYVLLKEHPLKKDEAGPTIEVDERAVREGEAKDESRIEGLTAGAKFSQQDMLKMLMIPSGNNIARLLARWDTGSGDETAFVAKMNEAAKALGMNDTTYTDPSGLDAKTVSTAVDQLKLAEAVMRFDAFRPIVALPNATIKGLPEPINNNNDNLLLAGLSIKGIKTGSNTAAGGALMWAAYRTVGDRTPLILGTMLDQRVDGPDPNGGNSLTLVKENSKKVIAAVRDALTSSVAVRKGQVVGYVDDGLGARTPLVATGDLKAIGVPGQRLALRLTDSGKPVPHAAEAGAVVGTLTIGTGPDAPKVPVALQKDLREPSFGAKVTRLG</sequence>
<evidence type="ECO:0000256" key="2">
    <source>
        <dbReference type="ARBA" id="ARBA00022729"/>
    </source>
</evidence>